<dbReference type="InterPro" id="IPR029058">
    <property type="entry name" value="AB_hydrolase_fold"/>
</dbReference>
<dbReference type="PANTHER" id="PTHR48081">
    <property type="entry name" value="AB HYDROLASE SUPERFAMILY PROTEIN C4A8.06C"/>
    <property type="match status" value="1"/>
</dbReference>
<protein>
    <submittedName>
        <fullName evidence="3">Putative lipase/esterase</fullName>
    </submittedName>
</protein>
<dbReference type="Pfam" id="PF07859">
    <property type="entry name" value="Abhydrolase_3"/>
    <property type="match status" value="1"/>
</dbReference>
<sequence length="339" mass="35682">MTARRAIATTLAAVAGTVVGAAVLAVVAMAVSPWPSALLIRRAFDRGGRETNAALAPLVPDGVHSRLNVPYDPSDPASLLDVHRPGRPDGGAPLPTIVWVHGGGWVSGSKDQVANYLRILAARGFVVVGVDYHLAPRSRYPRPVHQVLTALSHLVTHADDLDLDTSRVVLAGDSAGSQIAAQVAAAISDPAYASALGVDPALRRDHLRAALLHCGAYDLDLDGATSRAGALFMESVLWSYTGRRSAREDPVLDLASVRRHASPAFPPTYLSGGDADPLTPQGLAFAERLREVGVELVADFPSPGAGEPSLDHEFQFDLSSEAGRATLERSVGFLRTHTA</sequence>
<comment type="caution">
    <text evidence="3">The sequence shown here is derived from an EMBL/GenBank/DDBJ whole genome shotgun (WGS) entry which is preliminary data.</text>
</comment>
<keyword evidence="1" id="KW-0378">Hydrolase</keyword>
<evidence type="ECO:0000256" key="1">
    <source>
        <dbReference type="ARBA" id="ARBA00022801"/>
    </source>
</evidence>
<dbReference type="AlphaFoldDB" id="A0A4Z1DZT4"/>
<proteinExistence type="predicted"/>
<dbReference type="RefSeq" id="WP_158292631.1">
    <property type="nucleotide sequence ID" value="NZ_RHPJ01000003.1"/>
</dbReference>
<reference evidence="3 4" key="1">
    <citation type="submission" date="2018-11" db="EMBL/GenBank/DDBJ databases">
        <title>Complete genome sequencing of the Actinobacteria Serinibacter sp. K3-2.</title>
        <authorList>
            <person name="Rakitin A.L."/>
            <person name="Beletsky A.V."/>
            <person name="Mardanov A.V."/>
            <person name="Ravin N.V."/>
            <person name="Gromova A.S."/>
            <person name="Filippova S.N."/>
            <person name="Gal'Chenko V.F."/>
        </authorList>
    </citation>
    <scope>NUCLEOTIDE SEQUENCE [LARGE SCALE GENOMIC DNA]</scope>
    <source>
        <strain evidence="3 4">K3-2</strain>
    </source>
</reference>
<dbReference type="Gene3D" id="3.40.50.1820">
    <property type="entry name" value="alpha/beta hydrolase"/>
    <property type="match status" value="1"/>
</dbReference>
<organism evidence="3 4">
    <name type="scientific">Serinibacter arcticus</name>
    <dbReference type="NCBI Taxonomy" id="1655435"/>
    <lineage>
        <taxon>Bacteria</taxon>
        <taxon>Bacillati</taxon>
        <taxon>Actinomycetota</taxon>
        <taxon>Actinomycetes</taxon>
        <taxon>Micrococcales</taxon>
        <taxon>Beutenbergiaceae</taxon>
        <taxon>Serinibacter</taxon>
    </lineage>
</organism>
<accession>A0A4Z1DZT4</accession>
<dbReference type="EMBL" id="RHPJ01000003">
    <property type="protein sequence ID" value="TGO04459.1"/>
    <property type="molecule type" value="Genomic_DNA"/>
</dbReference>
<dbReference type="OrthoDB" id="9803828at2"/>
<feature type="domain" description="Alpha/beta hydrolase fold-3" evidence="2">
    <location>
        <begin position="97"/>
        <end position="296"/>
    </location>
</feature>
<dbReference type="InterPro" id="IPR050300">
    <property type="entry name" value="GDXG_lipolytic_enzyme"/>
</dbReference>
<dbReference type="SUPFAM" id="SSF53474">
    <property type="entry name" value="alpha/beta-Hydrolases"/>
    <property type="match status" value="1"/>
</dbReference>
<dbReference type="InterPro" id="IPR013094">
    <property type="entry name" value="AB_hydrolase_3"/>
</dbReference>
<evidence type="ECO:0000313" key="4">
    <source>
        <dbReference type="Proteomes" id="UP000297318"/>
    </source>
</evidence>
<gene>
    <name evidence="3" type="ORF">SERN_2052</name>
</gene>
<dbReference type="Proteomes" id="UP000297318">
    <property type="component" value="Unassembled WGS sequence"/>
</dbReference>
<dbReference type="GO" id="GO:0016787">
    <property type="term" value="F:hydrolase activity"/>
    <property type="evidence" value="ECO:0007669"/>
    <property type="project" value="UniProtKB-KW"/>
</dbReference>
<evidence type="ECO:0000313" key="3">
    <source>
        <dbReference type="EMBL" id="TGO04459.1"/>
    </source>
</evidence>
<evidence type="ECO:0000259" key="2">
    <source>
        <dbReference type="Pfam" id="PF07859"/>
    </source>
</evidence>
<name>A0A4Z1DZT4_9MICO</name>
<keyword evidence="4" id="KW-1185">Reference proteome</keyword>